<feature type="domain" description="D-isomer specific 2-hydroxyacid dehydrogenase NAD-binding" evidence="5">
    <location>
        <begin position="112"/>
        <end position="286"/>
    </location>
</feature>
<dbReference type="SUPFAM" id="SSF52283">
    <property type="entry name" value="Formate/glycerate dehydrogenase catalytic domain-like"/>
    <property type="match status" value="1"/>
</dbReference>
<accession>A0A0F9E3N5</accession>
<evidence type="ECO:0000313" key="6">
    <source>
        <dbReference type="EMBL" id="KKL18678.1"/>
    </source>
</evidence>
<dbReference type="AlphaFoldDB" id="A0A0F9E3N5"/>
<comment type="caution">
    <text evidence="6">The sequence shown here is derived from an EMBL/GenBank/DDBJ whole genome shotgun (WGS) entry which is preliminary data.</text>
</comment>
<protein>
    <recommendedName>
        <fullName evidence="7">D-isomer specific 2-hydroxyacid dehydrogenase NAD-binding domain-containing protein</fullName>
    </recommendedName>
</protein>
<dbReference type="CDD" id="cd12175">
    <property type="entry name" value="2-Hacid_dh_11"/>
    <property type="match status" value="1"/>
</dbReference>
<feature type="domain" description="D-isomer specific 2-hydroxyacid dehydrogenase catalytic" evidence="4">
    <location>
        <begin position="9"/>
        <end position="311"/>
    </location>
</feature>
<dbReference type="InterPro" id="IPR050418">
    <property type="entry name" value="D-iso_2-hydroxyacid_DH_PdxB"/>
</dbReference>
<dbReference type="InterPro" id="IPR006139">
    <property type="entry name" value="D-isomer_2_OHA_DH_cat_dom"/>
</dbReference>
<evidence type="ECO:0000259" key="5">
    <source>
        <dbReference type="Pfam" id="PF02826"/>
    </source>
</evidence>
<gene>
    <name evidence="6" type="ORF">LCGC14_2473120</name>
</gene>
<dbReference type="Pfam" id="PF00389">
    <property type="entry name" value="2-Hacid_dh"/>
    <property type="match status" value="1"/>
</dbReference>
<reference evidence="6" key="1">
    <citation type="journal article" date="2015" name="Nature">
        <title>Complex archaea that bridge the gap between prokaryotes and eukaryotes.</title>
        <authorList>
            <person name="Spang A."/>
            <person name="Saw J.H."/>
            <person name="Jorgensen S.L."/>
            <person name="Zaremba-Niedzwiedzka K."/>
            <person name="Martijn J."/>
            <person name="Lind A.E."/>
            <person name="van Eijk R."/>
            <person name="Schleper C."/>
            <person name="Guy L."/>
            <person name="Ettema T.J."/>
        </authorList>
    </citation>
    <scope>NUCLEOTIDE SEQUENCE</scope>
</reference>
<comment type="similarity">
    <text evidence="1">Belongs to the D-isomer specific 2-hydroxyacid dehydrogenase family.</text>
</comment>
<evidence type="ECO:0000259" key="4">
    <source>
        <dbReference type="Pfam" id="PF00389"/>
    </source>
</evidence>
<evidence type="ECO:0000256" key="3">
    <source>
        <dbReference type="ARBA" id="ARBA00023027"/>
    </source>
</evidence>
<dbReference type="FunFam" id="3.40.50.720:FF:000203">
    <property type="entry name" value="D-3-phosphoglycerate dehydrogenase (SerA)"/>
    <property type="match status" value="1"/>
</dbReference>
<dbReference type="InterPro" id="IPR036291">
    <property type="entry name" value="NAD(P)-bd_dom_sf"/>
</dbReference>
<sequence>MSGALIGPVAVLDAMPQDMQDKVRGYAEGLDLRFARSFSEEDFAETVKGAAYIVPRGRGLPASVLRGADSVRLVHQWGTGYDKIPVSVAKEMGVTVARSPGVNAPTIADLTIGMMISALRRIPLHYNNTRAGKWIVPEIVPGARDLSSQKVGLIGFGAIGQLVAKRLTGFDCEVLYYRRSGEAEGTSARYAERDEILETCDIVSLHMPLTEASHHTIGAAELARMKADALLVNTGRGGLIDEAALIDTLTNKRIAGAALDVFTEEPVQPDNPLLRLDNVLPLPHIGGHSEDNLKRMVGHWASNIRAFHEGRGIDESCIVT</sequence>
<dbReference type="Gene3D" id="3.40.50.720">
    <property type="entry name" value="NAD(P)-binding Rossmann-like Domain"/>
    <property type="match status" value="2"/>
</dbReference>
<dbReference type="EMBL" id="LAZR01038778">
    <property type="protein sequence ID" value="KKL18678.1"/>
    <property type="molecule type" value="Genomic_DNA"/>
</dbReference>
<evidence type="ECO:0008006" key="7">
    <source>
        <dbReference type="Google" id="ProtNLM"/>
    </source>
</evidence>
<dbReference type="InterPro" id="IPR029753">
    <property type="entry name" value="D-isomer_DH_CS"/>
</dbReference>
<dbReference type="InterPro" id="IPR006140">
    <property type="entry name" value="D-isomer_DH_NAD-bd"/>
</dbReference>
<proteinExistence type="inferred from homology"/>
<dbReference type="GO" id="GO:0051287">
    <property type="term" value="F:NAD binding"/>
    <property type="evidence" value="ECO:0007669"/>
    <property type="project" value="InterPro"/>
</dbReference>
<dbReference type="SUPFAM" id="SSF51735">
    <property type="entry name" value="NAD(P)-binding Rossmann-fold domains"/>
    <property type="match status" value="1"/>
</dbReference>
<organism evidence="6">
    <name type="scientific">marine sediment metagenome</name>
    <dbReference type="NCBI Taxonomy" id="412755"/>
    <lineage>
        <taxon>unclassified sequences</taxon>
        <taxon>metagenomes</taxon>
        <taxon>ecological metagenomes</taxon>
    </lineage>
</organism>
<keyword evidence="2" id="KW-0560">Oxidoreductase</keyword>
<dbReference type="PROSITE" id="PS00671">
    <property type="entry name" value="D_2_HYDROXYACID_DH_3"/>
    <property type="match status" value="1"/>
</dbReference>
<keyword evidence="3" id="KW-0520">NAD</keyword>
<name>A0A0F9E3N5_9ZZZZ</name>
<evidence type="ECO:0000256" key="2">
    <source>
        <dbReference type="ARBA" id="ARBA00023002"/>
    </source>
</evidence>
<evidence type="ECO:0000256" key="1">
    <source>
        <dbReference type="ARBA" id="ARBA00005854"/>
    </source>
</evidence>
<dbReference type="PANTHER" id="PTHR43761:SF1">
    <property type="entry name" value="D-ISOMER SPECIFIC 2-HYDROXYACID DEHYDROGENASE CATALYTIC DOMAIN-CONTAINING PROTEIN-RELATED"/>
    <property type="match status" value="1"/>
</dbReference>
<dbReference type="PANTHER" id="PTHR43761">
    <property type="entry name" value="D-ISOMER SPECIFIC 2-HYDROXYACID DEHYDROGENASE FAMILY PROTEIN (AFU_ORTHOLOGUE AFUA_1G13630)"/>
    <property type="match status" value="1"/>
</dbReference>
<dbReference type="Pfam" id="PF02826">
    <property type="entry name" value="2-Hacid_dh_C"/>
    <property type="match status" value="1"/>
</dbReference>
<dbReference type="GO" id="GO:0016616">
    <property type="term" value="F:oxidoreductase activity, acting on the CH-OH group of donors, NAD or NADP as acceptor"/>
    <property type="evidence" value="ECO:0007669"/>
    <property type="project" value="InterPro"/>
</dbReference>